<reference evidence="2" key="1">
    <citation type="submission" date="2022-11" db="UniProtKB">
        <authorList>
            <consortium name="WormBaseParasite"/>
        </authorList>
    </citation>
    <scope>IDENTIFICATION</scope>
</reference>
<protein>
    <submittedName>
        <fullName evidence="2">Piwi domain-containing protein</fullName>
    </submittedName>
</protein>
<accession>A0AC35FKN4</accession>
<name>A0AC35FKN4_9BILA</name>
<evidence type="ECO:0000313" key="1">
    <source>
        <dbReference type="Proteomes" id="UP000887580"/>
    </source>
</evidence>
<evidence type="ECO:0000313" key="2">
    <source>
        <dbReference type="WBParaSite" id="PS1159_v2.g17815.t1"/>
    </source>
</evidence>
<sequence length="178" mass="20265">MDLNIIQKHFNLEILVYLSFTKEHTFRAFGSDGKNLPIGACIDDPIDKNSFYLITQKNDSPLKIRILSNQPGLSKALIKHYIFTQCFCNQITLESDPFPSTLMYAMKLAQKAVNVIEALKKNSPASFSGNAEDNARYCNKAIAFQNIKYQCMDIEDDDKDEDVENVKKVKSRKTSKQN</sequence>
<proteinExistence type="predicted"/>
<dbReference type="WBParaSite" id="PS1159_v2.g17815.t1">
    <property type="protein sequence ID" value="PS1159_v2.g17815.t1"/>
    <property type="gene ID" value="PS1159_v2.g17815"/>
</dbReference>
<dbReference type="Proteomes" id="UP000887580">
    <property type="component" value="Unplaced"/>
</dbReference>
<organism evidence="1 2">
    <name type="scientific">Panagrolaimus sp. PS1159</name>
    <dbReference type="NCBI Taxonomy" id="55785"/>
    <lineage>
        <taxon>Eukaryota</taxon>
        <taxon>Metazoa</taxon>
        <taxon>Ecdysozoa</taxon>
        <taxon>Nematoda</taxon>
        <taxon>Chromadorea</taxon>
        <taxon>Rhabditida</taxon>
        <taxon>Tylenchina</taxon>
        <taxon>Panagrolaimomorpha</taxon>
        <taxon>Panagrolaimoidea</taxon>
        <taxon>Panagrolaimidae</taxon>
        <taxon>Panagrolaimus</taxon>
    </lineage>
</organism>